<dbReference type="Gene3D" id="2.60.120.620">
    <property type="entry name" value="q2cbj1_9rhob like domain"/>
    <property type="match status" value="1"/>
</dbReference>
<dbReference type="PANTHER" id="PTHR20883">
    <property type="entry name" value="PHYTANOYL-COA DIOXYGENASE DOMAIN CONTAINING 1"/>
    <property type="match status" value="1"/>
</dbReference>
<proteinExistence type="predicted"/>
<protein>
    <recommendedName>
        <fullName evidence="4">Phytanoyl-CoA dioxygenase domain-containing protein 1-like</fullName>
    </recommendedName>
</protein>
<dbReference type="Pfam" id="PF05721">
    <property type="entry name" value="PhyH"/>
    <property type="match status" value="1"/>
</dbReference>
<evidence type="ECO:0008006" key="4">
    <source>
        <dbReference type="Google" id="ProtNLM"/>
    </source>
</evidence>
<comment type="caution">
    <text evidence="2">The sequence shown here is derived from an EMBL/GenBank/DDBJ whole genome shotgun (WGS) entry which is preliminary data.</text>
</comment>
<name>A0A210PKR2_MIZYE</name>
<keyword evidence="3" id="KW-1185">Reference proteome</keyword>
<dbReference type="EMBL" id="NEDP02005595">
    <property type="protein sequence ID" value="OWF37078.1"/>
    <property type="molecule type" value="Genomic_DNA"/>
</dbReference>
<evidence type="ECO:0000313" key="3">
    <source>
        <dbReference type="Proteomes" id="UP000242188"/>
    </source>
</evidence>
<sequence length="377" mass="43509">MAATSQQPTIVPGFTGKAYPDVFNVNAMRIQPQELKQGQLPESMIRQFFEDGYVIVKDFFTRAELDTCRNAVNQQVENLAQKLYGAGKIKNLYSEYGFFDRLTKLEEEFPGTNIILHKGDGLPEAFRNLWTNERLLNVVEQLIGPDIAGHPVWNLRTKTPQNEATTVPWHQDSAYLDTESYHVLQPTAWIPLLDAHEQNGCMQVIHKGHKKGIVGNHQCCHGGTWYVMLDEEEMQRTLDADIPSDIRTCPVPYGGMLLLNNVIPHRSLPNMTNQIRWSLDLRFQNPTLPYGFYGMKKGVIFRKSNDPDYQIPWQDFLNVDRRAKQRQAVKDLMENATDEEFSTTLEGPWMRKWEIVHTNQHTKRAEMEDSLWDECKA</sequence>
<evidence type="ECO:0000313" key="2">
    <source>
        <dbReference type="EMBL" id="OWF37078.1"/>
    </source>
</evidence>
<evidence type="ECO:0000256" key="1">
    <source>
        <dbReference type="ARBA" id="ARBA00001962"/>
    </source>
</evidence>
<gene>
    <name evidence="2" type="ORF">KP79_PYT09768</name>
</gene>
<dbReference type="SUPFAM" id="SSF51197">
    <property type="entry name" value="Clavaminate synthase-like"/>
    <property type="match status" value="1"/>
</dbReference>
<dbReference type="PANTHER" id="PTHR20883:SF14">
    <property type="entry name" value="PHYTANOYL-COA DIOXYGENASE"/>
    <property type="match status" value="1"/>
</dbReference>
<comment type="cofactor">
    <cofactor evidence="1">
        <name>Fe cation</name>
        <dbReference type="ChEBI" id="CHEBI:24875"/>
    </cofactor>
</comment>
<dbReference type="OrthoDB" id="445007at2759"/>
<reference evidence="2 3" key="1">
    <citation type="journal article" date="2017" name="Nat. Ecol. Evol.">
        <title>Scallop genome provides insights into evolution of bilaterian karyotype and development.</title>
        <authorList>
            <person name="Wang S."/>
            <person name="Zhang J."/>
            <person name="Jiao W."/>
            <person name="Li J."/>
            <person name="Xun X."/>
            <person name="Sun Y."/>
            <person name="Guo X."/>
            <person name="Huan P."/>
            <person name="Dong B."/>
            <person name="Zhang L."/>
            <person name="Hu X."/>
            <person name="Sun X."/>
            <person name="Wang J."/>
            <person name="Zhao C."/>
            <person name="Wang Y."/>
            <person name="Wang D."/>
            <person name="Huang X."/>
            <person name="Wang R."/>
            <person name="Lv J."/>
            <person name="Li Y."/>
            <person name="Zhang Z."/>
            <person name="Liu B."/>
            <person name="Lu W."/>
            <person name="Hui Y."/>
            <person name="Liang J."/>
            <person name="Zhou Z."/>
            <person name="Hou R."/>
            <person name="Li X."/>
            <person name="Liu Y."/>
            <person name="Li H."/>
            <person name="Ning X."/>
            <person name="Lin Y."/>
            <person name="Zhao L."/>
            <person name="Xing Q."/>
            <person name="Dou J."/>
            <person name="Li Y."/>
            <person name="Mao J."/>
            <person name="Guo H."/>
            <person name="Dou H."/>
            <person name="Li T."/>
            <person name="Mu C."/>
            <person name="Jiang W."/>
            <person name="Fu Q."/>
            <person name="Fu X."/>
            <person name="Miao Y."/>
            <person name="Liu J."/>
            <person name="Yu Q."/>
            <person name="Li R."/>
            <person name="Liao H."/>
            <person name="Li X."/>
            <person name="Kong Y."/>
            <person name="Jiang Z."/>
            <person name="Chourrout D."/>
            <person name="Li R."/>
            <person name="Bao Z."/>
        </authorList>
    </citation>
    <scope>NUCLEOTIDE SEQUENCE [LARGE SCALE GENOMIC DNA]</scope>
    <source>
        <strain evidence="2 3">PY_sf001</strain>
    </source>
</reference>
<accession>A0A210PKR2</accession>
<dbReference type="InterPro" id="IPR008775">
    <property type="entry name" value="Phytyl_CoA_dOase-like"/>
</dbReference>
<dbReference type="AlphaFoldDB" id="A0A210PKR2"/>
<dbReference type="Proteomes" id="UP000242188">
    <property type="component" value="Unassembled WGS sequence"/>
</dbReference>
<organism evidence="2 3">
    <name type="scientific">Mizuhopecten yessoensis</name>
    <name type="common">Japanese scallop</name>
    <name type="synonym">Patinopecten yessoensis</name>
    <dbReference type="NCBI Taxonomy" id="6573"/>
    <lineage>
        <taxon>Eukaryota</taxon>
        <taxon>Metazoa</taxon>
        <taxon>Spiralia</taxon>
        <taxon>Lophotrochozoa</taxon>
        <taxon>Mollusca</taxon>
        <taxon>Bivalvia</taxon>
        <taxon>Autobranchia</taxon>
        <taxon>Pteriomorphia</taxon>
        <taxon>Pectinida</taxon>
        <taxon>Pectinoidea</taxon>
        <taxon>Pectinidae</taxon>
        <taxon>Mizuhopecten</taxon>
    </lineage>
</organism>